<dbReference type="EMBL" id="LR787507">
    <property type="protein sequence ID" value="CAB3263369.1"/>
    <property type="molecule type" value="mRNA"/>
</dbReference>
<dbReference type="InterPro" id="IPR001466">
    <property type="entry name" value="Beta-lactam-related"/>
</dbReference>
<dbReference type="GO" id="GO:0019216">
    <property type="term" value="P:regulation of lipid metabolic process"/>
    <property type="evidence" value="ECO:0007669"/>
    <property type="project" value="TreeGrafter"/>
</dbReference>
<dbReference type="AlphaFoldDB" id="A0A6F9DJQ2"/>
<dbReference type="Pfam" id="PF00144">
    <property type="entry name" value="Beta-lactamase"/>
    <property type="match status" value="1"/>
</dbReference>
<evidence type="ECO:0000313" key="2">
    <source>
        <dbReference type="EMBL" id="CAB3263369.1"/>
    </source>
</evidence>
<dbReference type="SUPFAM" id="SSF56601">
    <property type="entry name" value="beta-lactamase/transpeptidase-like"/>
    <property type="match status" value="1"/>
</dbReference>
<sequence length="450" mass="50232">MFRRTCHLLASVTVANLHSEESIEIENHLKSTSASSQISKNGQIDSESVIHKCQAFVKQKMLEAGAPGMVVAVSENGNLVWCQGFGYADVENSVHCHPDTIMRVASISKSFTASAFCRLWQNGLIDLDKPIQEYVPDYPQKSFKGKKVDITLRQLLSHSSGTRHYEKTLENEDKIEEYLKKEYYSAKQYDNVTDALNMFKNDDLMKEPGRFFYTTHGYTLVSAAMEKAAGKDFLILMQDHFQTIGMTSTIPDYNDRLVYGRSRFYVRNDKGKLQNAPHVNNSYKWAGGGFLSSVKDLVQFGDAMMYSFQTSQACGAFPGLHNQETMKKMWSSIAYPEEKKSPENLHYGLGWFVSPEADNYGCCQKSRLEIDHTGGAIGASSVLFLLPDPPQDAVTASKTELVESNGGIYNSCPVRGVSVAIITNMQNVGLRSLARRIAYEFKGCGYDACV</sequence>
<proteinExistence type="evidence at transcript level"/>
<dbReference type="GO" id="GO:0006508">
    <property type="term" value="P:proteolysis"/>
    <property type="evidence" value="ECO:0007669"/>
    <property type="project" value="TreeGrafter"/>
</dbReference>
<evidence type="ECO:0000259" key="1">
    <source>
        <dbReference type="Pfam" id="PF00144"/>
    </source>
</evidence>
<dbReference type="GO" id="GO:0008233">
    <property type="term" value="F:peptidase activity"/>
    <property type="evidence" value="ECO:0007669"/>
    <property type="project" value="TreeGrafter"/>
</dbReference>
<dbReference type="GO" id="GO:0005739">
    <property type="term" value="C:mitochondrion"/>
    <property type="evidence" value="ECO:0007669"/>
    <property type="project" value="TreeGrafter"/>
</dbReference>
<dbReference type="InterPro" id="IPR052794">
    <property type="entry name" value="Mito_Ser_Protease_LACTB"/>
</dbReference>
<dbReference type="Gene3D" id="3.40.710.10">
    <property type="entry name" value="DD-peptidase/beta-lactamase superfamily"/>
    <property type="match status" value="1"/>
</dbReference>
<dbReference type="PANTHER" id="PTHR46520">
    <property type="entry name" value="SERINE BETA-LACTAMASE-LIKE PROTEIN LACTB, MITOCHONDRIAL"/>
    <property type="match status" value="1"/>
</dbReference>
<dbReference type="InterPro" id="IPR012338">
    <property type="entry name" value="Beta-lactam/transpept-like"/>
</dbReference>
<feature type="domain" description="Beta-lactamase-related" evidence="1">
    <location>
        <begin position="55"/>
        <end position="425"/>
    </location>
</feature>
<accession>A0A6F9DJQ2</accession>
<reference evidence="2" key="1">
    <citation type="submission" date="2020-04" db="EMBL/GenBank/DDBJ databases">
        <authorList>
            <person name="Neveu A P."/>
        </authorList>
    </citation>
    <scope>NUCLEOTIDE SEQUENCE</scope>
    <source>
        <tissue evidence="2">Whole embryo</tissue>
    </source>
</reference>
<name>A0A6F9DJQ2_9ASCI</name>
<dbReference type="PANTHER" id="PTHR46520:SF1">
    <property type="entry name" value="SERINE BETA-LACTAMASE-LIKE PROTEIN LACTB, MITOCHONDRIAL"/>
    <property type="match status" value="1"/>
</dbReference>
<organism evidence="2">
    <name type="scientific">Phallusia mammillata</name>
    <dbReference type="NCBI Taxonomy" id="59560"/>
    <lineage>
        <taxon>Eukaryota</taxon>
        <taxon>Metazoa</taxon>
        <taxon>Chordata</taxon>
        <taxon>Tunicata</taxon>
        <taxon>Ascidiacea</taxon>
        <taxon>Phlebobranchia</taxon>
        <taxon>Ascidiidae</taxon>
        <taxon>Phallusia</taxon>
    </lineage>
</organism>
<gene>
    <name evidence="2" type="primary">Lactb</name>
</gene>
<protein>
    <submittedName>
        <fullName evidence="2">Serine beta-lactamase-like protein LACTB, mitochondrial</fullName>
    </submittedName>
</protein>